<gene>
    <name evidence="2" type="ORF">OJF2_38360</name>
</gene>
<feature type="domain" description="DUF1559" evidence="1">
    <location>
        <begin position="32"/>
        <end position="360"/>
    </location>
</feature>
<proteinExistence type="predicted"/>
<dbReference type="OrthoDB" id="241541at2"/>
<dbReference type="NCBIfam" id="TIGR02532">
    <property type="entry name" value="IV_pilin_GFxxxE"/>
    <property type="match status" value="1"/>
</dbReference>
<evidence type="ECO:0000259" key="1">
    <source>
        <dbReference type="Pfam" id="PF07596"/>
    </source>
</evidence>
<dbReference type="KEGG" id="agv:OJF2_38360"/>
<dbReference type="InterPro" id="IPR012902">
    <property type="entry name" value="N_methyl_site"/>
</dbReference>
<keyword evidence="3" id="KW-1185">Reference proteome</keyword>
<reference evidence="2 3" key="1">
    <citation type="submission" date="2019-08" db="EMBL/GenBank/DDBJ databases">
        <title>Deep-cultivation of Planctomycetes and their phenomic and genomic characterization uncovers novel biology.</title>
        <authorList>
            <person name="Wiegand S."/>
            <person name="Jogler M."/>
            <person name="Boedeker C."/>
            <person name="Pinto D."/>
            <person name="Vollmers J."/>
            <person name="Rivas-Marin E."/>
            <person name="Kohn T."/>
            <person name="Peeters S.H."/>
            <person name="Heuer A."/>
            <person name="Rast P."/>
            <person name="Oberbeckmann S."/>
            <person name="Bunk B."/>
            <person name="Jeske O."/>
            <person name="Meyerdierks A."/>
            <person name="Storesund J.E."/>
            <person name="Kallscheuer N."/>
            <person name="Luecker S."/>
            <person name="Lage O.M."/>
            <person name="Pohl T."/>
            <person name="Merkel B.J."/>
            <person name="Hornburger P."/>
            <person name="Mueller R.-W."/>
            <person name="Bruemmer F."/>
            <person name="Labrenz M."/>
            <person name="Spormann A.M."/>
            <person name="Op den Camp H."/>
            <person name="Overmann J."/>
            <person name="Amann R."/>
            <person name="Jetten M.S.M."/>
            <person name="Mascher T."/>
            <person name="Medema M.H."/>
            <person name="Devos D.P."/>
            <person name="Kaster A.-K."/>
            <person name="Ovreas L."/>
            <person name="Rohde M."/>
            <person name="Galperin M.Y."/>
            <person name="Jogler C."/>
        </authorList>
    </citation>
    <scope>NUCLEOTIDE SEQUENCE [LARGE SCALE GENOMIC DNA]</scope>
    <source>
        <strain evidence="2 3">OJF2</strain>
    </source>
</reference>
<protein>
    <submittedName>
        <fullName evidence="2">Putative major pilin subunit</fullName>
    </submittedName>
</protein>
<dbReference type="PANTHER" id="PTHR30093:SF2">
    <property type="entry name" value="TYPE II SECRETION SYSTEM PROTEIN H"/>
    <property type="match status" value="1"/>
</dbReference>
<evidence type="ECO:0000313" key="3">
    <source>
        <dbReference type="Proteomes" id="UP000324233"/>
    </source>
</evidence>
<name>A0A5B9W3X6_9BACT</name>
<evidence type="ECO:0000313" key="2">
    <source>
        <dbReference type="EMBL" id="QEH35288.1"/>
    </source>
</evidence>
<dbReference type="Pfam" id="PF07963">
    <property type="entry name" value="N_methyl"/>
    <property type="match status" value="1"/>
</dbReference>
<dbReference type="NCBIfam" id="TIGR04294">
    <property type="entry name" value="pre_pil_HX9DG"/>
    <property type="match status" value="1"/>
</dbReference>
<dbReference type="Gene3D" id="3.30.700.10">
    <property type="entry name" value="Glycoprotein, Type 4 Pilin"/>
    <property type="match status" value="1"/>
</dbReference>
<dbReference type="SUPFAM" id="SSF54523">
    <property type="entry name" value="Pili subunits"/>
    <property type="match status" value="1"/>
</dbReference>
<dbReference type="AlphaFoldDB" id="A0A5B9W3X6"/>
<sequence length="381" mass="41009">MNRKVRGFTLIELLVVIAIIAVLIALLLPAVQSAREAARRAQCTNNLKQLGLAMHNYVSANDALPPVSVDNQRNGSGADLPQPHQNWSQHARLLPFMEQSTLYNAINWNFGARWSDNDAFYPTAASVDGASGGADSIPQMTVLVSVINSFLCPSDTNPGVSGTFNVGGQNKKVGSFSYPVNIGLNRRITGNSPGGSVVDNWQLNGPNYVASNWDNAVNTTTNLTTFQDGTSNTAIYSEWVKGPASGAPVPRQGLAVVYNFPSTTNSNQYPTDYQFKQSCDTTPISNATYNWGWKGEWWGFGGTSIYSHTQTPNRTSCAYSDVGQDGRGTLTMIAASSNHPGGVNVLFMDGSVRFVKSTVNYQAWYAVATPNQGEVVSADSL</sequence>
<dbReference type="PROSITE" id="PS00409">
    <property type="entry name" value="PROKAR_NTER_METHYL"/>
    <property type="match status" value="1"/>
</dbReference>
<dbReference type="Pfam" id="PF07596">
    <property type="entry name" value="SBP_bac_10"/>
    <property type="match status" value="1"/>
</dbReference>
<dbReference type="Proteomes" id="UP000324233">
    <property type="component" value="Chromosome"/>
</dbReference>
<dbReference type="EMBL" id="CP042997">
    <property type="protein sequence ID" value="QEH35288.1"/>
    <property type="molecule type" value="Genomic_DNA"/>
</dbReference>
<dbReference type="InterPro" id="IPR027558">
    <property type="entry name" value="Pre_pil_HX9DG_C"/>
</dbReference>
<dbReference type="RefSeq" id="WP_148595110.1">
    <property type="nucleotide sequence ID" value="NZ_CP042997.1"/>
</dbReference>
<dbReference type="PANTHER" id="PTHR30093">
    <property type="entry name" value="GENERAL SECRETION PATHWAY PROTEIN G"/>
    <property type="match status" value="1"/>
</dbReference>
<dbReference type="InterPro" id="IPR011453">
    <property type="entry name" value="DUF1559"/>
</dbReference>
<organism evidence="2 3">
    <name type="scientific">Aquisphaera giovannonii</name>
    <dbReference type="NCBI Taxonomy" id="406548"/>
    <lineage>
        <taxon>Bacteria</taxon>
        <taxon>Pseudomonadati</taxon>
        <taxon>Planctomycetota</taxon>
        <taxon>Planctomycetia</taxon>
        <taxon>Isosphaerales</taxon>
        <taxon>Isosphaeraceae</taxon>
        <taxon>Aquisphaera</taxon>
    </lineage>
</organism>
<accession>A0A5B9W3X6</accession>
<dbReference type="InterPro" id="IPR045584">
    <property type="entry name" value="Pilin-like"/>
</dbReference>